<evidence type="ECO:0000313" key="6">
    <source>
        <dbReference type="EMBL" id="CRZ19025.1"/>
    </source>
</evidence>
<dbReference type="RefSeq" id="WP_090518394.1">
    <property type="nucleotide sequence ID" value="NZ_CWKH01000003.1"/>
</dbReference>
<feature type="transmembrane region" description="Helical" evidence="5">
    <location>
        <begin position="74"/>
        <end position="96"/>
    </location>
</feature>
<feature type="transmembrane region" description="Helical" evidence="5">
    <location>
        <begin position="32"/>
        <end position="53"/>
    </location>
</feature>
<feature type="transmembrane region" description="Helical" evidence="5">
    <location>
        <begin position="7"/>
        <end position="26"/>
    </location>
</feature>
<dbReference type="AlphaFoldDB" id="A0A0H5RY35"/>
<evidence type="ECO:0000256" key="1">
    <source>
        <dbReference type="ARBA" id="ARBA00004127"/>
    </source>
</evidence>
<dbReference type="GO" id="GO:0012505">
    <property type="term" value="C:endomembrane system"/>
    <property type="evidence" value="ECO:0007669"/>
    <property type="project" value="UniProtKB-SubCell"/>
</dbReference>
<feature type="transmembrane region" description="Helical" evidence="5">
    <location>
        <begin position="150"/>
        <end position="169"/>
    </location>
</feature>
<name>A0A0H5RY35_9MYCO</name>
<keyword evidence="4 5" id="KW-0472">Membrane</keyword>
<dbReference type="Gene3D" id="1.20.120.1630">
    <property type="match status" value="1"/>
</dbReference>
<dbReference type="OrthoDB" id="7203053at2"/>
<evidence type="ECO:0000313" key="7">
    <source>
        <dbReference type="Proteomes" id="UP000199147"/>
    </source>
</evidence>
<dbReference type="InterPro" id="IPR052527">
    <property type="entry name" value="Metal_cation-efflux_comp"/>
</dbReference>
<gene>
    <name evidence="6" type="ORF">BN2156_05940</name>
</gene>
<comment type="subcellular location">
    <subcellularLocation>
        <location evidence="1">Endomembrane system</location>
        <topology evidence="1">Multi-pass membrane protein</topology>
    </subcellularLocation>
</comment>
<reference evidence="7" key="1">
    <citation type="submission" date="2015-07" db="EMBL/GenBank/DDBJ databases">
        <authorList>
            <person name="Urmite Genomes"/>
        </authorList>
    </citation>
    <scope>NUCLEOTIDE SEQUENCE [LARGE SCALE GENOMIC DNA]</scope>
    <source>
        <strain evidence="7">type strain: ATCC 49404</strain>
    </source>
</reference>
<dbReference type="STRING" id="146018.BN2156_05940"/>
<protein>
    <submittedName>
        <fullName evidence="6">Integral membrane protein</fullName>
    </submittedName>
</protein>
<keyword evidence="3 5" id="KW-1133">Transmembrane helix</keyword>
<dbReference type="PANTHER" id="PTHR43847">
    <property type="entry name" value="BLL3993 PROTEIN"/>
    <property type="match status" value="1"/>
</dbReference>
<dbReference type="Proteomes" id="UP000199147">
    <property type="component" value="Unassembled WGS sequence"/>
</dbReference>
<organism evidence="6 7">
    <name type="scientific">Mycolicibacterium neworleansense</name>
    <dbReference type="NCBI Taxonomy" id="146018"/>
    <lineage>
        <taxon>Bacteria</taxon>
        <taxon>Bacillati</taxon>
        <taxon>Actinomycetota</taxon>
        <taxon>Actinomycetes</taxon>
        <taxon>Mycobacteriales</taxon>
        <taxon>Mycobacteriaceae</taxon>
        <taxon>Mycolicibacterium</taxon>
    </lineage>
</organism>
<keyword evidence="7" id="KW-1185">Reference proteome</keyword>
<dbReference type="EMBL" id="CWKH01000003">
    <property type="protein sequence ID" value="CRZ19025.1"/>
    <property type="molecule type" value="Genomic_DNA"/>
</dbReference>
<dbReference type="PANTHER" id="PTHR43847:SF1">
    <property type="entry name" value="BLL3993 PROTEIN"/>
    <property type="match status" value="1"/>
</dbReference>
<accession>A0A0H5RY35</accession>
<dbReference type="Pfam" id="PF04191">
    <property type="entry name" value="PEMT"/>
    <property type="match status" value="1"/>
</dbReference>
<dbReference type="InterPro" id="IPR007318">
    <property type="entry name" value="Phopholipid_MeTrfase"/>
</dbReference>
<evidence type="ECO:0000256" key="5">
    <source>
        <dbReference type="SAM" id="Phobius"/>
    </source>
</evidence>
<evidence type="ECO:0000256" key="4">
    <source>
        <dbReference type="ARBA" id="ARBA00023136"/>
    </source>
</evidence>
<sequence length="224" mass="24756">MGTNLRVAIQSVLGLAALGALLFVPAGTFNYWQAWVFLAVYSVMAILSTVYLLRKDKAVVERRMRVGQKAESRPVQKAVLVVIAVLSVGLPVFCGLDHRFGWSPVPTAVSWIGNVMFAIGLVITIFTIVQNSYASANITVESEQKLVSTGLYGLVRHPMYMGALLMVAGMPLALGSWWGLAVLIPVLVIYAFRIQDEEKLLRQQLAGYGEYTQKVHYRLVPLVW</sequence>
<proteinExistence type="predicted"/>
<keyword evidence="2 5" id="KW-0812">Transmembrane</keyword>
<feature type="transmembrane region" description="Helical" evidence="5">
    <location>
        <begin position="175"/>
        <end position="192"/>
    </location>
</feature>
<evidence type="ECO:0000256" key="3">
    <source>
        <dbReference type="ARBA" id="ARBA00022989"/>
    </source>
</evidence>
<feature type="transmembrane region" description="Helical" evidence="5">
    <location>
        <begin position="108"/>
        <end position="129"/>
    </location>
</feature>
<evidence type="ECO:0000256" key="2">
    <source>
        <dbReference type="ARBA" id="ARBA00022692"/>
    </source>
</evidence>